<dbReference type="InterPro" id="IPR045063">
    <property type="entry name" value="Dynamin_N"/>
</dbReference>
<name>L7IST2_PYRO1</name>
<dbReference type="PANTHER" id="PTHR11566:SF215">
    <property type="entry name" value="DYNAMIN GTPASE"/>
    <property type="match status" value="1"/>
</dbReference>
<dbReference type="GO" id="GO:0003924">
    <property type="term" value="F:GTPase activity"/>
    <property type="evidence" value="ECO:0007669"/>
    <property type="project" value="TreeGrafter"/>
</dbReference>
<dbReference type="EMBL" id="JH795471">
    <property type="protein sequence ID" value="ELQ58963.1"/>
    <property type="molecule type" value="Genomic_DNA"/>
</dbReference>
<evidence type="ECO:0000313" key="3">
    <source>
        <dbReference type="EMBL" id="ELQ58963.1"/>
    </source>
</evidence>
<dbReference type="AlphaFoldDB" id="L7IST2"/>
<evidence type="ECO:0000256" key="1">
    <source>
        <dbReference type="SAM" id="MobiDB-lite"/>
    </source>
</evidence>
<dbReference type="GO" id="GO:0008017">
    <property type="term" value="F:microtubule binding"/>
    <property type="evidence" value="ECO:0007669"/>
    <property type="project" value="TreeGrafter"/>
</dbReference>
<dbReference type="PROSITE" id="PS51388">
    <property type="entry name" value="GED"/>
    <property type="match status" value="1"/>
</dbReference>
<dbReference type="GO" id="GO:0016020">
    <property type="term" value="C:membrane"/>
    <property type="evidence" value="ECO:0007669"/>
    <property type="project" value="TreeGrafter"/>
</dbReference>
<dbReference type="GO" id="GO:0000266">
    <property type="term" value="P:mitochondrial fission"/>
    <property type="evidence" value="ECO:0007669"/>
    <property type="project" value="TreeGrafter"/>
</dbReference>
<dbReference type="GO" id="GO:0048312">
    <property type="term" value="P:intracellular distribution of mitochondria"/>
    <property type="evidence" value="ECO:0007669"/>
    <property type="project" value="TreeGrafter"/>
</dbReference>
<protein>
    <recommendedName>
        <fullName evidence="2">GED domain-containing protein</fullName>
    </recommendedName>
</protein>
<dbReference type="GO" id="GO:0016559">
    <property type="term" value="P:peroxisome fission"/>
    <property type="evidence" value="ECO:0007669"/>
    <property type="project" value="TreeGrafter"/>
</dbReference>
<dbReference type="GO" id="GO:0006897">
    <property type="term" value="P:endocytosis"/>
    <property type="evidence" value="ECO:0007669"/>
    <property type="project" value="TreeGrafter"/>
</dbReference>
<evidence type="ECO:0000259" key="2">
    <source>
        <dbReference type="PROSITE" id="PS51388"/>
    </source>
</evidence>
<dbReference type="GO" id="GO:0005874">
    <property type="term" value="C:microtubule"/>
    <property type="evidence" value="ECO:0007669"/>
    <property type="project" value="TreeGrafter"/>
</dbReference>
<feature type="domain" description="GED" evidence="2">
    <location>
        <begin position="500"/>
        <end position="594"/>
    </location>
</feature>
<dbReference type="InterPro" id="IPR027417">
    <property type="entry name" value="P-loop_NTPase"/>
</dbReference>
<organism>
    <name type="scientific">Pyricularia oryzae (strain P131)</name>
    <name type="common">Rice blast fungus</name>
    <name type="synonym">Magnaporthe oryzae</name>
    <dbReference type="NCBI Taxonomy" id="1143193"/>
    <lineage>
        <taxon>Eukaryota</taxon>
        <taxon>Fungi</taxon>
        <taxon>Dikarya</taxon>
        <taxon>Ascomycota</taxon>
        <taxon>Pezizomycotina</taxon>
        <taxon>Sordariomycetes</taxon>
        <taxon>Sordariomycetidae</taxon>
        <taxon>Magnaporthales</taxon>
        <taxon>Pyriculariaceae</taxon>
        <taxon>Pyricularia</taxon>
    </lineage>
</organism>
<reference evidence="3" key="1">
    <citation type="journal article" date="2012" name="PLoS Genet.">
        <title>Comparative analysis of the genomes of two field isolates of the rice blast fungus Magnaporthe oryzae.</title>
        <authorList>
            <person name="Xue M."/>
            <person name="Yang J."/>
            <person name="Li Z."/>
            <person name="Hu S."/>
            <person name="Yao N."/>
            <person name="Dean R.A."/>
            <person name="Zhao W."/>
            <person name="Shen M."/>
            <person name="Zhang H."/>
            <person name="Li C."/>
            <person name="Liu L."/>
            <person name="Cao L."/>
            <person name="Xu X."/>
            <person name="Xing Y."/>
            <person name="Hsiang T."/>
            <person name="Zhang Z."/>
            <person name="Xu J.R."/>
            <person name="Peng Y.L."/>
        </authorList>
    </citation>
    <scope>NUCLEOTIDE SEQUENCE [LARGE SCALE GENOMIC DNA]</scope>
    <source>
        <strain evidence="3">P131</strain>
    </source>
</reference>
<feature type="region of interest" description="Disordered" evidence="1">
    <location>
        <begin position="180"/>
        <end position="204"/>
    </location>
</feature>
<dbReference type="InterPro" id="IPR020850">
    <property type="entry name" value="GED_dom"/>
</dbReference>
<dbReference type="GO" id="GO:0005739">
    <property type="term" value="C:mitochondrion"/>
    <property type="evidence" value="ECO:0007669"/>
    <property type="project" value="TreeGrafter"/>
</dbReference>
<accession>L7IST2</accession>
<sequence length="594" mass="66754">MNSGFVNGGLGERENSATLDKVDKLRELIGSRVSLPQLFVVGDQSSSKSSVLKGITGFACPRDAELCTRYATQITCRREDFESVTVAIVPHEDTNHDEVARLNRFSRTWNTSVDMDKVKLGEVFRDVNQELAISSGRRGPVELNPGNAFSQHLLKVEISSPNQEHFTVIDVPGIFRTETLGESTRRSHPSQKPKPERNPFDDPAFWAGLTTESDIVLIRNMVMTNMKDFRTILKRREMPHPRHSSSQCRPSDPGDLESITRDGLNGNYTQHVEFFSKESHRLITRIVELDEQLSAEICAYGHTRAFTDQKNSGPVALSKEKGKKVLVDEPGRLTSESSNPINPSIELSKFNGSLLATVFIEQSTNWQTLTKMYICIANRLVESFLKDAIKAICPDSQVEEELCKMFIRDHVGISFASAEEHAKLLLKMERGCPPWTLNDYFNDNLSKNQGSRLVSNIRKVAGVASETLEEWHSERIAHTLTEDQLQSIATHNQSTAENMQEYIHGVLESYYKVSIKRFINNISLHIVYHDLLYAESSPLNVFNSKLVHGLGEAQLEQIAGESSLVRMERERLAQDIASFRAAFDVLKVTSVKGS</sequence>
<dbReference type="InterPro" id="IPR022812">
    <property type="entry name" value="Dynamin"/>
</dbReference>
<dbReference type="PANTHER" id="PTHR11566">
    <property type="entry name" value="DYNAMIN"/>
    <property type="match status" value="1"/>
</dbReference>
<proteinExistence type="predicted"/>
<dbReference type="PRINTS" id="PR00195">
    <property type="entry name" value="DYNAMIN"/>
</dbReference>
<dbReference type="Gene3D" id="3.40.50.300">
    <property type="entry name" value="P-loop containing nucleotide triphosphate hydrolases"/>
    <property type="match status" value="1"/>
</dbReference>
<dbReference type="Pfam" id="PF00350">
    <property type="entry name" value="Dynamin_N"/>
    <property type="match status" value="1"/>
</dbReference>
<dbReference type="Gene3D" id="1.20.120.1240">
    <property type="entry name" value="Dynamin, middle domain"/>
    <property type="match status" value="1"/>
</dbReference>
<gene>
    <name evidence="3" type="ORF">OOW_P131scaffold01435g3</name>
</gene>
<feature type="region of interest" description="Disordered" evidence="1">
    <location>
        <begin position="236"/>
        <end position="256"/>
    </location>
</feature>
<dbReference type="SUPFAM" id="SSF52540">
    <property type="entry name" value="P-loop containing nucleoside triphosphate hydrolases"/>
    <property type="match status" value="1"/>
</dbReference>